<dbReference type="InterPro" id="IPR056884">
    <property type="entry name" value="NPHP3-like_N"/>
</dbReference>
<dbReference type="InterPro" id="IPR027417">
    <property type="entry name" value="P-loop_NTPase"/>
</dbReference>
<evidence type="ECO:0000256" key="4">
    <source>
        <dbReference type="PROSITE-ProRule" id="PRU00023"/>
    </source>
</evidence>
<feature type="repeat" description="ANK" evidence="4">
    <location>
        <begin position="1050"/>
        <end position="1082"/>
    </location>
</feature>
<feature type="domain" description="GPI inositol-deacylase winged helix" evidence="7">
    <location>
        <begin position="525"/>
        <end position="604"/>
    </location>
</feature>
<sequence>MADPISVSSGIAGLVTLGIQVTGVVYQYINAVKDRGKNVKELHDELVLLGEVLSRLQYFLASNSAKAHDFDEPDSVLSKAISACKERMERIGDKLKPKDSKFGRAVERLIWPFKEEEVQKLMESLRRYRSTFEFAANIQGYEILSKTASDARLGLEKAEQISKQTQELLAMQGMGVDVAVEQSERLERILTLLTVLETTKDEVREVSHAMKLQELREQERRKSEILEWLCPLADLHKHKDVQARRAEGTGQWLLETPEFKRFVQDGLQDLMCVGGPGVGKSVLLSMVVDVLKQRHEDDSEVCVVHYYFDYSEQQLQTDAHFARSVLRQICVTSTAIPEAVSSFYQKTRDVDKDRTWFQQLTTIIRRVLSTFSKCYLVLDALDETEAVRQRTALFDVITAIRAEHAGVKVVATTRPHVTNLQKQFPRSATISVIADPVDLRQYLSATIERHPYAENIMDDILRQETLDKLVETAGGMFLLPSLHIGNILEQPTKGDVRDVLKGLSTDLTGVFNSTIARIRKLPPRSQVIAFQTLMWISHAKRPLTMLELQHALALRPSDADISEERLLEPRQVLDYCCGLVEHERDSDIVRLVHYTLEEYLQAHDHDLFQQADLNILKTCLQYMTLASLKQVPFKNRTDADQIMKRMALCHYACLEWGHHAKDVDLALYADLVLPILNSSQNLLIIARIRDSKTPDARKWQDRMWVWAYEKNGGAGISLAATFGLTDLVRLLISQYTEPNLAARNMFGSTPLHEAALYGHEQTAELLIAHGAGILDQNKGKATPFFLAVSYGRLNMARCLLKYGHQQLDQGCRGGATALHRAVELESEPLVEFLLSSGALIGASDEKGNTALHYAALRGTLKVVKMLVLASAYIHAENKKRMTGLDLAATGGHTSVVEFLVENKADVLHRGSDLWSPLHRAARGGHVDTVVVLLEAGANLLDRDHKDHFPIHHAARAGHLETVMQLLEYSPGLKEEQLFHADRTGSTAREVAFFCAHYDVHKYLRSLEWELLGTATSISNKVTVAIERGDLAGLEHLLDSGQAAIETPDEDGQPPLHVAIQEGQDAIVQMLLRRHSSIEQAGYHGWRPLHVAASLGDLQMVNTCIQHGADIHSRTATGQQPIHKAASAKSLRTVRRLIQAGANIEARNDRGMTALLIAAHKNDGDTVRALVQEYNADVLVRDKQGQTAVQWAEKGAHLELTKFLRIQQKRGKDPRRGSLKRADTSNSNFRMSKESLNEDRVGEELMLEEMEML</sequence>
<accession>W2RND2</accession>
<dbReference type="Pfam" id="PF12796">
    <property type="entry name" value="Ank_2"/>
    <property type="match status" value="4"/>
</dbReference>
<keyword evidence="10" id="KW-1185">Reference proteome</keyword>
<name>W2RND2_CYPE1</name>
<feature type="repeat" description="ANK" evidence="4">
    <location>
        <begin position="1116"/>
        <end position="1148"/>
    </location>
</feature>
<dbReference type="PROSITE" id="PS50088">
    <property type="entry name" value="ANK_REPEAT"/>
    <property type="match status" value="8"/>
</dbReference>
<dbReference type="Pfam" id="PF13637">
    <property type="entry name" value="Ank_4"/>
    <property type="match status" value="1"/>
</dbReference>
<feature type="repeat" description="ANK" evidence="4">
    <location>
        <begin position="746"/>
        <end position="778"/>
    </location>
</feature>
<dbReference type="SMART" id="SM00248">
    <property type="entry name" value="ANK"/>
    <property type="match status" value="13"/>
</dbReference>
<proteinExistence type="predicted"/>
<feature type="repeat" description="ANK" evidence="4">
    <location>
        <begin position="912"/>
        <end position="944"/>
    </location>
</feature>
<dbReference type="Pfam" id="PF17111">
    <property type="entry name" value="PigL_N"/>
    <property type="match status" value="1"/>
</dbReference>
<reference evidence="9 10" key="1">
    <citation type="submission" date="2013-03" db="EMBL/GenBank/DDBJ databases">
        <title>The Genome Sequence of Phialophora europaea CBS 101466.</title>
        <authorList>
            <consortium name="The Broad Institute Genomics Platform"/>
            <person name="Cuomo C."/>
            <person name="de Hoog S."/>
            <person name="Gorbushina A."/>
            <person name="Walker B."/>
            <person name="Young S.K."/>
            <person name="Zeng Q."/>
            <person name="Gargeya S."/>
            <person name="Fitzgerald M."/>
            <person name="Haas B."/>
            <person name="Abouelleil A."/>
            <person name="Allen A.W."/>
            <person name="Alvarado L."/>
            <person name="Arachchi H.M."/>
            <person name="Berlin A.M."/>
            <person name="Chapman S.B."/>
            <person name="Gainer-Dewar J."/>
            <person name="Goldberg J."/>
            <person name="Griggs A."/>
            <person name="Gujja S."/>
            <person name="Hansen M."/>
            <person name="Howarth C."/>
            <person name="Imamovic A."/>
            <person name="Ireland A."/>
            <person name="Larimer J."/>
            <person name="McCowan C."/>
            <person name="Murphy C."/>
            <person name="Pearson M."/>
            <person name="Poon T.W."/>
            <person name="Priest M."/>
            <person name="Roberts A."/>
            <person name="Saif S."/>
            <person name="Shea T."/>
            <person name="Sisk P."/>
            <person name="Sykes S."/>
            <person name="Wortman J."/>
            <person name="Nusbaum C."/>
            <person name="Birren B."/>
        </authorList>
    </citation>
    <scope>NUCLEOTIDE SEQUENCE [LARGE SCALE GENOMIC DNA]</scope>
    <source>
        <strain evidence="9 10">CBS 101466</strain>
    </source>
</reference>
<evidence type="ECO:0000256" key="2">
    <source>
        <dbReference type="ARBA" id="ARBA00022737"/>
    </source>
</evidence>
<evidence type="ECO:0000256" key="5">
    <source>
        <dbReference type="SAM" id="MobiDB-lite"/>
    </source>
</evidence>
<feature type="region of interest" description="Disordered" evidence="5">
    <location>
        <begin position="1208"/>
        <end position="1235"/>
    </location>
</feature>
<feature type="repeat" description="ANK" evidence="4">
    <location>
        <begin position="813"/>
        <end position="845"/>
    </location>
</feature>
<organism evidence="9 10">
    <name type="scientific">Cyphellophora europaea (strain CBS 101466)</name>
    <name type="common">Phialophora europaea</name>
    <dbReference type="NCBI Taxonomy" id="1220924"/>
    <lineage>
        <taxon>Eukaryota</taxon>
        <taxon>Fungi</taxon>
        <taxon>Dikarya</taxon>
        <taxon>Ascomycota</taxon>
        <taxon>Pezizomycotina</taxon>
        <taxon>Eurotiomycetes</taxon>
        <taxon>Chaetothyriomycetidae</taxon>
        <taxon>Chaetothyriales</taxon>
        <taxon>Cyphellophoraceae</taxon>
        <taxon>Cyphellophora</taxon>
    </lineage>
</organism>
<evidence type="ECO:0000313" key="10">
    <source>
        <dbReference type="Proteomes" id="UP000030752"/>
    </source>
</evidence>
<dbReference type="EMBL" id="KB822724">
    <property type="protein sequence ID" value="ETN37213.1"/>
    <property type="molecule type" value="Genomic_DNA"/>
</dbReference>
<dbReference type="PROSITE" id="PS50297">
    <property type="entry name" value="ANK_REP_REGION"/>
    <property type="match status" value="7"/>
</dbReference>
<dbReference type="Gene3D" id="3.40.50.300">
    <property type="entry name" value="P-loop containing nucleotide triphosphate hydrolases"/>
    <property type="match status" value="1"/>
</dbReference>
<evidence type="ECO:0000313" key="9">
    <source>
        <dbReference type="EMBL" id="ETN37213.1"/>
    </source>
</evidence>
<keyword evidence="3 4" id="KW-0040">ANK repeat</keyword>
<feature type="domain" description="Nephrocystin 3-like N-terminal" evidence="8">
    <location>
        <begin position="248"/>
        <end position="414"/>
    </location>
</feature>
<dbReference type="eggNOG" id="KOG4177">
    <property type="taxonomic scope" value="Eukaryota"/>
</dbReference>
<keyword evidence="2" id="KW-0677">Repeat</keyword>
<dbReference type="GeneID" id="19975542"/>
<dbReference type="Pfam" id="PF22939">
    <property type="entry name" value="WHD_GPIID"/>
    <property type="match status" value="1"/>
</dbReference>
<dbReference type="Proteomes" id="UP000030752">
    <property type="component" value="Unassembled WGS sequence"/>
</dbReference>
<feature type="compositionally biased region" description="Basic and acidic residues" evidence="5">
    <location>
        <begin position="1209"/>
        <end position="1222"/>
    </location>
</feature>
<evidence type="ECO:0000259" key="6">
    <source>
        <dbReference type="Pfam" id="PF17111"/>
    </source>
</evidence>
<gene>
    <name evidence="9" type="ORF">HMPREF1541_08203</name>
</gene>
<dbReference type="STRING" id="1220924.W2RND2"/>
<dbReference type="InParanoid" id="W2RND2"/>
<dbReference type="Pfam" id="PF00023">
    <property type="entry name" value="Ank"/>
    <property type="match status" value="1"/>
</dbReference>
<dbReference type="EC" id="2.3.1.225" evidence="1"/>
<dbReference type="PRINTS" id="PR01415">
    <property type="entry name" value="ANKYRIN"/>
</dbReference>
<dbReference type="GO" id="GO:0019706">
    <property type="term" value="F:protein-cysteine S-palmitoyltransferase activity"/>
    <property type="evidence" value="ECO:0007669"/>
    <property type="project" value="UniProtKB-EC"/>
</dbReference>
<dbReference type="PANTHER" id="PTHR24161:SF85">
    <property type="entry name" value="PALMITOYLTRANSFERASE HIP14"/>
    <property type="match status" value="1"/>
</dbReference>
<feature type="repeat" description="ANK" evidence="4">
    <location>
        <begin position="1083"/>
        <end position="1115"/>
    </location>
</feature>
<dbReference type="SUPFAM" id="SSF48403">
    <property type="entry name" value="Ankyrin repeat"/>
    <property type="match status" value="2"/>
</dbReference>
<evidence type="ECO:0000256" key="1">
    <source>
        <dbReference type="ARBA" id="ARBA00012210"/>
    </source>
</evidence>
<evidence type="ECO:0000259" key="7">
    <source>
        <dbReference type="Pfam" id="PF22939"/>
    </source>
</evidence>
<dbReference type="SUPFAM" id="SSF52540">
    <property type="entry name" value="P-loop containing nucleoside triphosphate hydrolases"/>
    <property type="match status" value="1"/>
</dbReference>
<feature type="repeat" description="ANK" evidence="4">
    <location>
        <begin position="879"/>
        <end position="911"/>
    </location>
</feature>
<evidence type="ECO:0000256" key="3">
    <source>
        <dbReference type="ARBA" id="ARBA00023043"/>
    </source>
</evidence>
<dbReference type="VEuPathDB" id="FungiDB:HMPREF1541_08203"/>
<protein>
    <recommendedName>
        <fullName evidence="1">protein S-acyltransferase</fullName>
        <ecNumber evidence="1">2.3.1.225</ecNumber>
    </recommendedName>
</protein>
<dbReference type="AlphaFoldDB" id="W2RND2"/>
<dbReference type="OrthoDB" id="195446at2759"/>
<dbReference type="PANTHER" id="PTHR24161">
    <property type="entry name" value="ANK_REP_REGION DOMAIN-CONTAINING PROTEIN-RELATED"/>
    <property type="match status" value="1"/>
</dbReference>
<dbReference type="InterPro" id="IPR002110">
    <property type="entry name" value="Ankyrin_rpt"/>
</dbReference>
<dbReference type="Gene3D" id="1.25.40.20">
    <property type="entry name" value="Ankyrin repeat-containing domain"/>
    <property type="match status" value="2"/>
</dbReference>
<dbReference type="InterPro" id="IPR036770">
    <property type="entry name" value="Ankyrin_rpt-contain_sf"/>
</dbReference>
<dbReference type="InterPro" id="IPR054471">
    <property type="entry name" value="GPIID_WHD"/>
</dbReference>
<dbReference type="Pfam" id="PF24883">
    <property type="entry name" value="NPHP3_N"/>
    <property type="match status" value="1"/>
</dbReference>
<feature type="repeat" description="ANK" evidence="4">
    <location>
        <begin position="846"/>
        <end position="878"/>
    </location>
</feature>
<evidence type="ECO:0000259" key="8">
    <source>
        <dbReference type="Pfam" id="PF24883"/>
    </source>
</evidence>
<dbReference type="RefSeq" id="XP_008720745.1">
    <property type="nucleotide sequence ID" value="XM_008722523.1"/>
</dbReference>
<dbReference type="HOGENOM" id="CLU_000288_34_23_1"/>
<feature type="domain" description="Azaphilone pigments biosynthesis cluster protein L N-terminal" evidence="6">
    <location>
        <begin position="2"/>
        <end position="136"/>
    </location>
</feature>
<dbReference type="InterPro" id="IPR031348">
    <property type="entry name" value="PigL_N"/>
</dbReference>